<feature type="transmembrane region" description="Helical" evidence="8">
    <location>
        <begin position="89"/>
        <end position="107"/>
    </location>
</feature>
<feature type="transmembrane region" description="Helical" evidence="8">
    <location>
        <begin position="311"/>
        <end position="330"/>
    </location>
</feature>
<comment type="subcellular location">
    <subcellularLocation>
        <location evidence="1">Cell membrane</location>
        <topology evidence="1">Multi-pass membrane protein</topology>
    </subcellularLocation>
</comment>
<organism evidence="10 11">
    <name type="scientific">Mucilaginibacter pocheonensis</name>
    <dbReference type="NCBI Taxonomy" id="398050"/>
    <lineage>
        <taxon>Bacteria</taxon>
        <taxon>Pseudomonadati</taxon>
        <taxon>Bacteroidota</taxon>
        <taxon>Sphingobacteriia</taxon>
        <taxon>Sphingobacteriales</taxon>
        <taxon>Sphingobacteriaceae</taxon>
        <taxon>Mucilaginibacter</taxon>
    </lineage>
</organism>
<keyword evidence="5 8" id="KW-0812">Transmembrane</keyword>
<feature type="transmembrane region" description="Helical" evidence="8">
    <location>
        <begin position="419"/>
        <end position="440"/>
    </location>
</feature>
<dbReference type="InterPro" id="IPR038731">
    <property type="entry name" value="RgtA/B/C-like"/>
</dbReference>
<dbReference type="RefSeq" id="WP_310096036.1">
    <property type="nucleotide sequence ID" value="NZ_JAVDUU010000002.1"/>
</dbReference>
<evidence type="ECO:0000256" key="8">
    <source>
        <dbReference type="SAM" id="Phobius"/>
    </source>
</evidence>
<feature type="transmembrane region" description="Helical" evidence="8">
    <location>
        <begin position="16"/>
        <end position="36"/>
    </location>
</feature>
<keyword evidence="7 8" id="KW-0472">Membrane</keyword>
<dbReference type="InterPro" id="IPR050297">
    <property type="entry name" value="LipidA_mod_glycosyltrf_83"/>
</dbReference>
<evidence type="ECO:0000256" key="6">
    <source>
        <dbReference type="ARBA" id="ARBA00022989"/>
    </source>
</evidence>
<dbReference type="Proteomes" id="UP001247620">
    <property type="component" value="Unassembled WGS sequence"/>
</dbReference>
<evidence type="ECO:0000256" key="1">
    <source>
        <dbReference type="ARBA" id="ARBA00004651"/>
    </source>
</evidence>
<name>A0ABU1TB57_9SPHI</name>
<keyword evidence="3" id="KW-0328">Glycosyltransferase</keyword>
<feature type="domain" description="Glycosyltransferase RgtA/B/C/D-like" evidence="9">
    <location>
        <begin position="68"/>
        <end position="225"/>
    </location>
</feature>
<dbReference type="PANTHER" id="PTHR33908:SF3">
    <property type="entry name" value="UNDECAPRENYL PHOSPHATE-ALPHA-4-AMINO-4-DEOXY-L-ARABINOSE ARABINOSYL TRANSFERASE"/>
    <property type="match status" value="1"/>
</dbReference>
<evidence type="ECO:0000259" key="9">
    <source>
        <dbReference type="Pfam" id="PF13231"/>
    </source>
</evidence>
<evidence type="ECO:0000256" key="5">
    <source>
        <dbReference type="ARBA" id="ARBA00022692"/>
    </source>
</evidence>
<evidence type="ECO:0000256" key="4">
    <source>
        <dbReference type="ARBA" id="ARBA00022679"/>
    </source>
</evidence>
<feature type="transmembrane region" description="Helical" evidence="8">
    <location>
        <begin position="208"/>
        <end position="228"/>
    </location>
</feature>
<evidence type="ECO:0000313" key="11">
    <source>
        <dbReference type="Proteomes" id="UP001247620"/>
    </source>
</evidence>
<dbReference type="Pfam" id="PF13231">
    <property type="entry name" value="PMT_2"/>
    <property type="match status" value="1"/>
</dbReference>
<feature type="transmembrane region" description="Helical" evidence="8">
    <location>
        <begin position="276"/>
        <end position="299"/>
    </location>
</feature>
<evidence type="ECO:0000313" key="10">
    <source>
        <dbReference type="EMBL" id="MDR6942637.1"/>
    </source>
</evidence>
<reference evidence="10 11" key="1">
    <citation type="submission" date="2023-07" db="EMBL/GenBank/DDBJ databases">
        <title>Sorghum-associated microbial communities from plants grown in Nebraska, USA.</title>
        <authorList>
            <person name="Schachtman D."/>
        </authorList>
    </citation>
    <scope>NUCLEOTIDE SEQUENCE [LARGE SCALE GENOMIC DNA]</scope>
    <source>
        <strain evidence="10 11">3262</strain>
    </source>
</reference>
<feature type="transmembrane region" description="Helical" evidence="8">
    <location>
        <begin position="364"/>
        <end position="386"/>
    </location>
</feature>
<evidence type="ECO:0000256" key="7">
    <source>
        <dbReference type="ARBA" id="ARBA00023136"/>
    </source>
</evidence>
<feature type="transmembrane region" description="Helical" evidence="8">
    <location>
        <begin position="392"/>
        <end position="410"/>
    </location>
</feature>
<keyword evidence="4" id="KW-0808">Transferase</keyword>
<evidence type="ECO:0000256" key="3">
    <source>
        <dbReference type="ARBA" id="ARBA00022676"/>
    </source>
</evidence>
<dbReference type="PANTHER" id="PTHR33908">
    <property type="entry name" value="MANNOSYLTRANSFERASE YKCB-RELATED"/>
    <property type="match status" value="1"/>
</dbReference>
<gene>
    <name evidence="10" type="ORF">J2W55_002479</name>
</gene>
<feature type="transmembrane region" description="Helical" evidence="8">
    <location>
        <begin position="119"/>
        <end position="135"/>
    </location>
</feature>
<dbReference type="EMBL" id="JAVDUU010000002">
    <property type="protein sequence ID" value="MDR6942637.1"/>
    <property type="molecule type" value="Genomic_DNA"/>
</dbReference>
<keyword evidence="2" id="KW-1003">Cell membrane</keyword>
<proteinExistence type="predicted"/>
<keyword evidence="6 8" id="KW-1133">Transmembrane helix</keyword>
<feature type="transmembrane region" description="Helical" evidence="8">
    <location>
        <begin position="169"/>
        <end position="188"/>
    </location>
</feature>
<keyword evidence="11" id="KW-1185">Reference proteome</keyword>
<feature type="transmembrane region" description="Helical" evidence="8">
    <location>
        <begin position="336"/>
        <end position="357"/>
    </location>
</feature>
<protein>
    <submittedName>
        <fullName evidence="10">4-amino-4-deoxy-L-arabinose transferase-like glycosyltransferase</fullName>
    </submittedName>
</protein>
<sequence length="557" mass="63319">MNSSASTLSAVQKRPYIVVLVLAVLVNIAGIGIKYFTDDPSLYSVLARNMAQSNNFTDLIYHGKDWLDKPHFPFWIAALSFKLFGINTIAYKLPALLFFLMSVVYTYKLARKFYDQQTALIAILILLTAQHALMSNTDVRAEPYIMGLLMGAVYHFYKVKERFGLADILLASLFTACAVMTKGIYLLIPVGSAIIGDYLFKKDIKGLFHWKWLLAFVLVAIFTLPEIYTLYIQFDLHPEKVVFGKTGISGIHWFLWDSQFGRFNNNSFIKNTHGSIFFFLHTLLWAFAPWMLLFYYALVRHIGKMIKGIKLPEYMTISGSVVMLLIFSVSKFQLPFYTNILFPFFAIITAGFVREVFSSGKNKFFTIAQYGIAGLLIIAVIALNFIFAPERLTVFLPLCILLAGITFYIYKNTASTPQALFLLTCCVSLWVNAYLMGVVYPTLLTFKGDLHAAEYINQHHPNEEVIAAFNVPNAFEFYTHQPVTFMSIDEAAKHNYALILINDDQKAALQNNNTPFQLIKAFNNYPNENMTLPFIIKAKRLSTLNHFFLVRLGSTAK</sequence>
<accession>A0ABU1TB57</accession>
<comment type="caution">
    <text evidence="10">The sequence shown here is derived from an EMBL/GenBank/DDBJ whole genome shotgun (WGS) entry which is preliminary data.</text>
</comment>
<evidence type="ECO:0000256" key="2">
    <source>
        <dbReference type="ARBA" id="ARBA00022475"/>
    </source>
</evidence>